<evidence type="ECO:0000313" key="1">
    <source>
        <dbReference type="EMBL" id="PSL35952.1"/>
    </source>
</evidence>
<accession>A0A2P8GPR0</accession>
<keyword evidence="2" id="KW-1185">Reference proteome</keyword>
<evidence type="ECO:0000313" key="2">
    <source>
        <dbReference type="Proteomes" id="UP000240978"/>
    </source>
</evidence>
<reference evidence="1 2" key="1">
    <citation type="submission" date="2018-03" db="EMBL/GenBank/DDBJ databases">
        <title>Genomic Encyclopedia of Archaeal and Bacterial Type Strains, Phase II (KMG-II): from individual species to whole genera.</title>
        <authorList>
            <person name="Goeker M."/>
        </authorList>
    </citation>
    <scope>NUCLEOTIDE SEQUENCE [LARGE SCALE GENOMIC DNA]</scope>
    <source>
        <strain evidence="1 2">DSM 18107</strain>
    </source>
</reference>
<comment type="caution">
    <text evidence="1">The sequence shown here is derived from an EMBL/GenBank/DDBJ whole genome shotgun (WGS) entry which is preliminary data.</text>
</comment>
<name>A0A2P8GPR0_9BACT</name>
<dbReference type="Proteomes" id="UP000240978">
    <property type="component" value="Unassembled WGS sequence"/>
</dbReference>
<sequence length="37" mass="4052">MPDVLPIAILFVHKMLTGVTAIALSRLCYFEGVTFLA</sequence>
<dbReference type="EMBL" id="PYGK01000001">
    <property type="protein sequence ID" value="PSL35952.1"/>
    <property type="molecule type" value="Genomic_DNA"/>
</dbReference>
<protein>
    <submittedName>
        <fullName evidence="1">Uncharacterized protein</fullName>
    </submittedName>
</protein>
<organism evidence="1 2">
    <name type="scientific">Chitinophaga ginsengisoli</name>
    <dbReference type="NCBI Taxonomy" id="363837"/>
    <lineage>
        <taxon>Bacteria</taxon>
        <taxon>Pseudomonadati</taxon>
        <taxon>Bacteroidota</taxon>
        <taxon>Chitinophagia</taxon>
        <taxon>Chitinophagales</taxon>
        <taxon>Chitinophagaceae</taxon>
        <taxon>Chitinophaga</taxon>
    </lineage>
</organism>
<gene>
    <name evidence="1" type="ORF">CLV42_101716</name>
</gene>
<dbReference type="AlphaFoldDB" id="A0A2P8GPR0"/>
<proteinExistence type="predicted"/>